<reference evidence="3" key="1">
    <citation type="submission" date="2016-10" db="EMBL/GenBank/DDBJ databases">
        <authorList>
            <person name="Varghese N."/>
            <person name="Submissions S."/>
        </authorList>
    </citation>
    <scope>NUCLEOTIDE SEQUENCE [LARGE SCALE GENOMIC DNA]</scope>
    <source>
        <strain evidence="3">OR362-8,ATCC BAA-1266,JCM 13504</strain>
    </source>
</reference>
<evidence type="ECO:0000256" key="1">
    <source>
        <dbReference type="SAM" id="SignalP"/>
    </source>
</evidence>
<sequence>MRYWLLITGLLMGRMAAAQTVPVPVPMPLPATNLQSTVNTTTLKDTPGVRYQYQAVYPDTYCVWLAPAWRGQTKLEPKRYMFNTNYRGELEGMLMQTINELSADGWEFVEIRTESRTTGATQTIEKEAQSIGANNPVYKATTSFHTSSETRYLFRKALVN</sequence>
<organism evidence="2 3">
    <name type="scientific">Hymenobacter arizonensis</name>
    <name type="common">Siccationidurans arizonensis</name>
    <dbReference type="NCBI Taxonomy" id="1227077"/>
    <lineage>
        <taxon>Bacteria</taxon>
        <taxon>Pseudomonadati</taxon>
        <taxon>Bacteroidota</taxon>
        <taxon>Cytophagia</taxon>
        <taxon>Cytophagales</taxon>
        <taxon>Hymenobacteraceae</taxon>
        <taxon>Hymenobacter</taxon>
    </lineage>
</organism>
<feature type="chain" id="PRO_5011538912" description="DUF4177 domain-containing protein" evidence="1">
    <location>
        <begin position="19"/>
        <end position="160"/>
    </location>
</feature>
<accession>A0A1I5WSS0</accession>
<dbReference type="AlphaFoldDB" id="A0A1I5WSS0"/>
<keyword evidence="3" id="KW-1185">Reference proteome</keyword>
<gene>
    <name evidence="2" type="ORF">SAMN04515668_1473</name>
</gene>
<dbReference type="OrthoDB" id="883255at2"/>
<evidence type="ECO:0008006" key="4">
    <source>
        <dbReference type="Google" id="ProtNLM"/>
    </source>
</evidence>
<evidence type="ECO:0000313" key="3">
    <source>
        <dbReference type="Proteomes" id="UP000199029"/>
    </source>
</evidence>
<dbReference type="EMBL" id="FOXS01000002">
    <property type="protein sequence ID" value="SFQ22803.1"/>
    <property type="molecule type" value="Genomic_DNA"/>
</dbReference>
<dbReference type="STRING" id="1227077.SAMN04515668_1473"/>
<keyword evidence="1" id="KW-0732">Signal</keyword>
<dbReference type="RefSeq" id="WP_092670621.1">
    <property type="nucleotide sequence ID" value="NZ_FOXS01000002.1"/>
</dbReference>
<proteinExistence type="predicted"/>
<evidence type="ECO:0000313" key="2">
    <source>
        <dbReference type="EMBL" id="SFQ22803.1"/>
    </source>
</evidence>
<dbReference type="Proteomes" id="UP000199029">
    <property type="component" value="Unassembled WGS sequence"/>
</dbReference>
<name>A0A1I5WSS0_HYMAR</name>
<protein>
    <recommendedName>
        <fullName evidence="4">DUF4177 domain-containing protein</fullName>
    </recommendedName>
</protein>
<feature type="signal peptide" evidence="1">
    <location>
        <begin position="1"/>
        <end position="18"/>
    </location>
</feature>